<sequence length="66" mass="7268">MRELVAAVHAQGAPPPLAPDVYQRRNVIERLKQSRGIATTRPQPVGTERNVPQPAAAHPPHHSRTH</sequence>
<dbReference type="Proteomes" id="UP001165124">
    <property type="component" value="Unassembled WGS sequence"/>
</dbReference>
<dbReference type="EMBL" id="BSRZ01000006">
    <property type="protein sequence ID" value="GLW64706.1"/>
    <property type="molecule type" value="Genomic_DNA"/>
</dbReference>
<evidence type="ECO:0000256" key="1">
    <source>
        <dbReference type="SAM" id="MobiDB-lite"/>
    </source>
</evidence>
<evidence type="ECO:0000313" key="2">
    <source>
        <dbReference type="EMBL" id="GLW64706.1"/>
    </source>
</evidence>
<proteinExistence type="predicted"/>
<accession>A0A9W6PWZ1</accession>
<name>A0A9W6PWZ1_9ACTN</name>
<evidence type="ECO:0000313" key="3">
    <source>
        <dbReference type="Proteomes" id="UP001165124"/>
    </source>
</evidence>
<comment type="caution">
    <text evidence="2">The sequence shown here is derived from an EMBL/GenBank/DDBJ whole genome shotgun (WGS) entry which is preliminary data.</text>
</comment>
<organism evidence="2 3">
    <name type="scientific">Actinomadura rubrobrunea</name>
    <dbReference type="NCBI Taxonomy" id="115335"/>
    <lineage>
        <taxon>Bacteria</taxon>
        <taxon>Bacillati</taxon>
        <taxon>Actinomycetota</taxon>
        <taxon>Actinomycetes</taxon>
        <taxon>Streptosporangiales</taxon>
        <taxon>Thermomonosporaceae</taxon>
        <taxon>Actinomadura</taxon>
    </lineage>
</organism>
<protein>
    <submittedName>
        <fullName evidence="2">Uncharacterized protein</fullName>
    </submittedName>
</protein>
<gene>
    <name evidence="2" type="ORF">Arub01_29500</name>
</gene>
<reference evidence="2" key="1">
    <citation type="submission" date="2023-02" db="EMBL/GenBank/DDBJ databases">
        <title>Actinomadura rubrobrunea NBRC 14622.</title>
        <authorList>
            <person name="Ichikawa N."/>
            <person name="Sato H."/>
            <person name="Tonouchi N."/>
        </authorList>
    </citation>
    <scope>NUCLEOTIDE SEQUENCE</scope>
    <source>
        <strain evidence="2">NBRC 14622</strain>
    </source>
</reference>
<keyword evidence="3" id="KW-1185">Reference proteome</keyword>
<dbReference type="AlphaFoldDB" id="A0A9W6PWZ1"/>
<feature type="region of interest" description="Disordered" evidence="1">
    <location>
        <begin position="32"/>
        <end position="66"/>
    </location>
</feature>